<gene>
    <name evidence="1" type="ORF">LX66_5170</name>
</gene>
<dbReference type="NCBIfam" id="NF038153">
    <property type="entry name" value="lant_leader_L1a"/>
    <property type="match status" value="1"/>
</dbReference>
<dbReference type="AlphaFoldDB" id="A0A562SPI2"/>
<reference evidence="1 2" key="1">
    <citation type="journal article" date="2013" name="Stand. Genomic Sci.">
        <title>Genomic Encyclopedia of Type Strains, Phase I: The one thousand microbial genomes (KMG-I) project.</title>
        <authorList>
            <person name="Kyrpides N.C."/>
            <person name="Woyke T."/>
            <person name="Eisen J.A."/>
            <person name="Garrity G."/>
            <person name="Lilburn T.G."/>
            <person name="Beck B.J."/>
            <person name="Whitman W.B."/>
            <person name="Hugenholtz P."/>
            <person name="Klenk H.P."/>
        </authorList>
    </citation>
    <scope>NUCLEOTIDE SEQUENCE [LARGE SCALE GENOMIC DNA]</scope>
    <source>
        <strain evidence="1 2">DSM 13484</strain>
    </source>
</reference>
<dbReference type="RefSeq" id="WP_211366545.1">
    <property type="nucleotide sequence ID" value="NZ_BAAAFY010000006.1"/>
</dbReference>
<keyword evidence="2" id="KW-1185">Reference proteome</keyword>
<dbReference type="EMBL" id="VLLG01000006">
    <property type="protein sequence ID" value="TWI82596.1"/>
    <property type="molecule type" value="Genomic_DNA"/>
</dbReference>
<organism evidence="1 2">
    <name type="scientific">Chitinophaga japonensis</name>
    <name type="common">Flexibacter japonensis</name>
    <dbReference type="NCBI Taxonomy" id="104662"/>
    <lineage>
        <taxon>Bacteria</taxon>
        <taxon>Pseudomonadati</taxon>
        <taxon>Bacteroidota</taxon>
        <taxon>Chitinophagia</taxon>
        <taxon>Chitinophagales</taxon>
        <taxon>Chitinophagaceae</taxon>
        <taxon>Chitinophaga</taxon>
    </lineage>
</organism>
<evidence type="ECO:0000313" key="1">
    <source>
        <dbReference type="EMBL" id="TWI82596.1"/>
    </source>
</evidence>
<accession>A0A562SPI2</accession>
<sequence>MKKEPSKKLALSKIKIARLTNKEASQLIGGEVTHTCSIRICETNFTGCSNLPGCTGPTVCVVE</sequence>
<comment type="caution">
    <text evidence="1">The sequence shown here is derived from an EMBL/GenBank/DDBJ whole genome shotgun (WGS) entry which is preliminary data.</text>
</comment>
<protein>
    <submittedName>
        <fullName evidence="1">Uncharacterized protein</fullName>
    </submittedName>
</protein>
<evidence type="ECO:0000313" key="2">
    <source>
        <dbReference type="Proteomes" id="UP000316778"/>
    </source>
</evidence>
<proteinExistence type="predicted"/>
<dbReference type="InterPro" id="IPR058238">
    <property type="entry name" value="Lant_leader_dom"/>
</dbReference>
<dbReference type="Proteomes" id="UP000316778">
    <property type="component" value="Unassembled WGS sequence"/>
</dbReference>
<name>A0A562SPI2_CHIJA</name>